<reference evidence="3" key="1">
    <citation type="submission" date="2021-01" db="EMBL/GenBank/DDBJ databases">
        <authorList>
            <person name="Corre E."/>
            <person name="Pelletier E."/>
            <person name="Niang G."/>
            <person name="Scheremetjew M."/>
            <person name="Finn R."/>
            <person name="Kale V."/>
            <person name="Holt S."/>
            <person name="Cochrane G."/>
            <person name="Meng A."/>
            <person name="Brown T."/>
            <person name="Cohen L."/>
        </authorList>
    </citation>
    <scope>NUCLEOTIDE SEQUENCE</scope>
    <source>
        <strain evidence="3">Grunow 1884</strain>
    </source>
</reference>
<evidence type="ECO:0000313" key="3">
    <source>
        <dbReference type="EMBL" id="CAD9358490.1"/>
    </source>
</evidence>
<sequence length="129" mass="12954">MKTAAILAAALLSAPASAFVPQPPTSNSGVLLRATEPTFDPLNLSDDAKVSTTVAAAATAAVAAVAVPLAAVAEEADDYEYGAVDAPIGIAVGGGILAILTALLPVALRGGEEAFEEMKENDSDKWGKF</sequence>
<keyword evidence="1" id="KW-0812">Transmembrane</keyword>
<keyword evidence="1" id="KW-1133">Transmembrane helix</keyword>
<proteinExistence type="predicted"/>
<feature type="signal peptide" evidence="2">
    <location>
        <begin position="1"/>
        <end position="18"/>
    </location>
</feature>
<accession>A0A7S2A631</accession>
<gene>
    <name evidence="3" type="ORF">OSIN01602_LOCUS19447</name>
</gene>
<name>A0A7S2A631_TRICV</name>
<organism evidence="3">
    <name type="scientific">Trieres chinensis</name>
    <name type="common">Marine centric diatom</name>
    <name type="synonym">Odontella sinensis</name>
    <dbReference type="NCBI Taxonomy" id="1514140"/>
    <lineage>
        <taxon>Eukaryota</taxon>
        <taxon>Sar</taxon>
        <taxon>Stramenopiles</taxon>
        <taxon>Ochrophyta</taxon>
        <taxon>Bacillariophyta</taxon>
        <taxon>Mediophyceae</taxon>
        <taxon>Biddulphiophycidae</taxon>
        <taxon>Eupodiscales</taxon>
        <taxon>Parodontellaceae</taxon>
        <taxon>Trieres</taxon>
    </lineage>
</organism>
<evidence type="ECO:0000256" key="1">
    <source>
        <dbReference type="SAM" id="Phobius"/>
    </source>
</evidence>
<protein>
    <submittedName>
        <fullName evidence="3">Uncharacterized protein</fullName>
    </submittedName>
</protein>
<keyword evidence="2" id="KW-0732">Signal</keyword>
<evidence type="ECO:0000256" key="2">
    <source>
        <dbReference type="SAM" id="SignalP"/>
    </source>
</evidence>
<feature type="chain" id="PRO_5030857151" evidence="2">
    <location>
        <begin position="19"/>
        <end position="129"/>
    </location>
</feature>
<dbReference type="EMBL" id="HBGO01033710">
    <property type="protein sequence ID" value="CAD9358490.1"/>
    <property type="molecule type" value="Transcribed_RNA"/>
</dbReference>
<keyword evidence="1" id="KW-0472">Membrane</keyword>
<feature type="transmembrane region" description="Helical" evidence="1">
    <location>
        <begin position="88"/>
        <end position="108"/>
    </location>
</feature>
<dbReference type="AlphaFoldDB" id="A0A7S2A631"/>